<organism evidence="2 3">
    <name type="scientific">Paenibacillus algicola</name>
    <dbReference type="NCBI Taxonomy" id="2565926"/>
    <lineage>
        <taxon>Bacteria</taxon>
        <taxon>Bacillati</taxon>
        <taxon>Bacillota</taxon>
        <taxon>Bacilli</taxon>
        <taxon>Bacillales</taxon>
        <taxon>Paenibacillaceae</taxon>
        <taxon>Paenibacillus</taxon>
    </lineage>
</organism>
<dbReference type="GO" id="GO:0004803">
    <property type="term" value="F:transposase activity"/>
    <property type="evidence" value="ECO:0007669"/>
    <property type="project" value="InterPro"/>
</dbReference>
<sequence>MAAPLERIQTFTGLHHRLGTDLRFRYQCGLPLDRDAPSIATLSRVFADLTKKNLAKQLFDDLVNRCRQEGVIDGSHVAIDSAAIQAYEKKNPESKSEQTGHANWGAKFDSFGNKVTWFGYKLHLAVDTQSELPLALEVTPADVNDGEMAPD</sequence>
<dbReference type="Pfam" id="PF01609">
    <property type="entry name" value="DDE_Tnp_1"/>
    <property type="match status" value="1"/>
</dbReference>
<gene>
    <name evidence="2" type="ORF">E6C60_1693</name>
</gene>
<dbReference type="Proteomes" id="UP000300879">
    <property type="component" value="Chromosome"/>
</dbReference>
<dbReference type="KEGG" id="palo:E6C60_1693"/>
<evidence type="ECO:0000313" key="3">
    <source>
        <dbReference type="Proteomes" id="UP000300879"/>
    </source>
</evidence>
<dbReference type="EMBL" id="CP040396">
    <property type="protein sequence ID" value="QCT02408.1"/>
    <property type="molecule type" value="Genomic_DNA"/>
</dbReference>
<name>A0A4P8XJ74_9BACL</name>
<dbReference type="AlphaFoldDB" id="A0A4P8XJ74"/>
<dbReference type="GO" id="GO:0006313">
    <property type="term" value="P:DNA transposition"/>
    <property type="evidence" value="ECO:0007669"/>
    <property type="project" value="InterPro"/>
</dbReference>
<feature type="domain" description="Transposase IS4-like" evidence="1">
    <location>
        <begin position="74"/>
        <end position="151"/>
    </location>
</feature>
<dbReference type="GO" id="GO:0003677">
    <property type="term" value="F:DNA binding"/>
    <property type="evidence" value="ECO:0007669"/>
    <property type="project" value="InterPro"/>
</dbReference>
<accession>A0A4P8XJ74</accession>
<evidence type="ECO:0000259" key="1">
    <source>
        <dbReference type="Pfam" id="PF01609"/>
    </source>
</evidence>
<keyword evidence="3" id="KW-1185">Reference proteome</keyword>
<protein>
    <submittedName>
        <fullName evidence="2">Transposase IS4 family protein</fullName>
    </submittedName>
</protein>
<reference evidence="2 3" key="1">
    <citation type="submission" date="2019-05" db="EMBL/GenBank/DDBJ databases">
        <authorList>
            <person name="Chen C."/>
        </authorList>
    </citation>
    <scope>NUCLEOTIDE SEQUENCE [LARGE SCALE GENOMIC DNA]</scope>
    <source>
        <strain evidence="2 3">HB172198</strain>
    </source>
</reference>
<proteinExistence type="predicted"/>
<evidence type="ECO:0000313" key="2">
    <source>
        <dbReference type="EMBL" id="QCT02408.1"/>
    </source>
</evidence>
<dbReference type="InterPro" id="IPR002559">
    <property type="entry name" value="Transposase_11"/>
</dbReference>